<feature type="compositionally biased region" description="Basic residues" evidence="1">
    <location>
        <begin position="156"/>
        <end position="175"/>
    </location>
</feature>
<keyword evidence="2" id="KW-1133">Transmembrane helix</keyword>
<feature type="region of interest" description="Disordered" evidence="1">
    <location>
        <begin position="1"/>
        <end position="74"/>
    </location>
</feature>
<evidence type="ECO:0000313" key="3">
    <source>
        <dbReference type="EMBL" id="KNC47442.1"/>
    </source>
</evidence>
<evidence type="ECO:0000313" key="4">
    <source>
        <dbReference type="Proteomes" id="UP000054408"/>
    </source>
</evidence>
<dbReference type="Gene3D" id="1.20.1250.20">
    <property type="entry name" value="MFS general substrate transporter like domains"/>
    <property type="match status" value="1"/>
</dbReference>
<sequence>MSSGDYKYEYEYESMSESETETETGTDETETGNDDTDADSEESGDYEYEYEYKSNDDSSDDDGDSDEESGYEYAYYDDDAGGVMMAGIKAGSGKNGAERVPVLGKSPSGLELDALNRTVDEICEVATHDKEEKVALIIHADDESDGAVPLLESSRSRRKKAKAKAKARAKKKAKARQTGESEPSTTDQEVDKVDVVVIDRKLVDDVASLSSDGMHALRAEAQRVREKYRPDRRPAVGSMRATALWWMLLAAAAIVAAIWIVLPFDMPLVATKDGQDETMSWVVGVGAIAVGLGMLVTSCILLSATTARAKASRAKLVFWLMVGLTVAIFVVNVGVYYVYYSDDSVSQDSLRNENGIVTVISIAVLAILIIPCVVLVRNYYSDLATFEQEFTGSRRRRRSVTSTSSDDNSSYIQV</sequence>
<dbReference type="RefSeq" id="XP_013759379.1">
    <property type="nucleotide sequence ID" value="XM_013903925.1"/>
</dbReference>
<organism evidence="3 4">
    <name type="scientific">Thecamonas trahens ATCC 50062</name>
    <dbReference type="NCBI Taxonomy" id="461836"/>
    <lineage>
        <taxon>Eukaryota</taxon>
        <taxon>Apusozoa</taxon>
        <taxon>Apusomonadida</taxon>
        <taxon>Apusomonadidae</taxon>
        <taxon>Thecamonas</taxon>
    </lineage>
</organism>
<evidence type="ECO:0000256" key="2">
    <source>
        <dbReference type="SAM" id="Phobius"/>
    </source>
</evidence>
<name>A0A0L0D4Z3_THETB</name>
<protein>
    <submittedName>
        <fullName evidence="3">Uncharacterized protein</fullName>
    </submittedName>
</protein>
<keyword evidence="2" id="KW-0812">Transmembrane</keyword>
<feature type="transmembrane region" description="Helical" evidence="2">
    <location>
        <begin position="243"/>
        <end position="262"/>
    </location>
</feature>
<feature type="transmembrane region" description="Helical" evidence="2">
    <location>
        <begin position="359"/>
        <end position="380"/>
    </location>
</feature>
<feature type="compositionally biased region" description="Acidic residues" evidence="1">
    <location>
        <begin position="11"/>
        <end position="49"/>
    </location>
</feature>
<keyword evidence="2" id="KW-0472">Membrane</keyword>
<dbReference type="GeneID" id="25562140"/>
<gene>
    <name evidence="3" type="ORF">AMSG_02460</name>
</gene>
<feature type="compositionally biased region" description="Acidic residues" evidence="1">
    <location>
        <begin position="57"/>
        <end position="74"/>
    </location>
</feature>
<feature type="transmembrane region" description="Helical" evidence="2">
    <location>
        <begin position="282"/>
        <end position="304"/>
    </location>
</feature>
<feature type="region of interest" description="Disordered" evidence="1">
    <location>
        <begin position="148"/>
        <end position="188"/>
    </location>
</feature>
<proteinExistence type="predicted"/>
<keyword evidence="4" id="KW-1185">Reference proteome</keyword>
<dbReference type="AlphaFoldDB" id="A0A0L0D4Z3"/>
<dbReference type="EMBL" id="GL349447">
    <property type="protein sequence ID" value="KNC47442.1"/>
    <property type="molecule type" value="Genomic_DNA"/>
</dbReference>
<feature type="compositionally biased region" description="Polar residues" evidence="1">
    <location>
        <begin position="178"/>
        <end position="187"/>
    </location>
</feature>
<feature type="transmembrane region" description="Helical" evidence="2">
    <location>
        <begin position="316"/>
        <end position="339"/>
    </location>
</feature>
<feature type="compositionally biased region" description="Basic and acidic residues" evidence="1">
    <location>
        <begin position="1"/>
        <end position="10"/>
    </location>
</feature>
<reference evidence="3 4" key="1">
    <citation type="submission" date="2010-05" db="EMBL/GenBank/DDBJ databases">
        <title>The Genome Sequence of Thecamonas trahens ATCC 50062.</title>
        <authorList>
            <consortium name="The Broad Institute Genome Sequencing Platform"/>
            <person name="Russ C."/>
            <person name="Cuomo C."/>
            <person name="Shea T."/>
            <person name="Young S.K."/>
            <person name="Zeng Q."/>
            <person name="Koehrsen M."/>
            <person name="Haas B."/>
            <person name="Borodovsky M."/>
            <person name="Guigo R."/>
            <person name="Alvarado L."/>
            <person name="Berlin A."/>
            <person name="Bochicchio J."/>
            <person name="Borenstein D."/>
            <person name="Chapman S."/>
            <person name="Chen Z."/>
            <person name="Freedman E."/>
            <person name="Gellesch M."/>
            <person name="Goldberg J."/>
            <person name="Griggs A."/>
            <person name="Gujja S."/>
            <person name="Heilman E."/>
            <person name="Heiman D."/>
            <person name="Hepburn T."/>
            <person name="Howarth C."/>
            <person name="Jen D."/>
            <person name="Larson L."/>
            <person name="Mehta T."/>
            <person name="Park D."/>
            <person name="Pearson M."/>
            <person name="Roberts A."/>
            <person name="Saif S."/>
            <person name="Shenoy N."/>
            <person name="Sisk P."/>
            <person name="Stolte C."/>
            <person name="Sykes S."/>
            <person name="Thomson T."/>
            <person name="Walk T."/>
            <person name="White J."/>
            <person name="Yandava C."/>
            <person name="Burger G."/>
            <person name="Gray M.W."/>
            <person name="Holland P.W.H."/>
            <person name="King N."/>
            <person name="Lang F.B.F."/>
            <person name="Roger A.J."/>
            <person name="Ruiz-Trillo I."/>
            <person name="Lander E."/>
            <person name="Nusbaum C."/>
        </authorList>
    </citation>
    <scope>NUCLEOTIDE SEQUENCE [LARGE SCALE GENOMIC DNA]</scope>
    <source>
        <strain evidence="3 4">ATCC 50062</strain>
    </source>
</reference>
<dbReference type="Proteomes" id="UP000054408">
    <property type="component" value="Unassembled WGS sequence"/>
</dbReference>
<evidence type="ECO:0000256" key="1">
    <source>
        <dbReference type="SAM" id="MobiDB-lite"/>
    </source>
</evidence>
<accession>A0A0L0D4Z3</accession>
<dbReference type="InterPro" id="IPR036259">
    <property type="entry name" value="MFS_trans_sf"/>
</dbReference>